<evidence type="ECO:0000313" key="2">
    <source>
        <dbReference type="Proteomes" id="UP000789831"/>
    </source>
</evidence>
<reference evidence="1" key="1">
    <citation type="submission" date="2021-06" db="EMBL/GenBank/DDBJ databases">
        <authorList>
            <person name="Kallberg Y."/>
            <person name="Tangrot J."/>
            <person name="Rosling A."/>
        </authorList>
    </citation>
    <scope>NUCLEOTIDE SEQUENCE</scope>
    <source>
        <strain evidence="1">MT106</strain>
    </source>
</reference>
<evidence type="ECO:0000313" key="1">
    <source>
        <dbReference type="EMBL" id="CAG8442658.1"/>
    </source>
</evidence>
<sequence length="173" mass="18869">MPLCALSAWPTHKTGMISYKTIQQRLKSDEIAEFYANANASSKLSTTSTDTSDNIEDASRNVRTFSLGSTRAMPLCALLAWPTHKIVMISHKTILDVLKEALSYIENYETVMEVNKGLSDEIAEFYANTNANALSKLSTTSTGTSDNTEDASRNVRTFSLGSTRAMPLCALSA</sequence>
<keyword evidence="2" id="KW-1185">Reference proteome</keyword>
<name>A0A9N8VCC5_9GLOM</name>
<dbReference type="EMBL" id="CAJVPL010000077">
    <property type="protein sequence ID" value="CAG8442658.1"/>
    <property type="molecule type" value="Genomic_DNA"/>
</dbReference>
<proteinExistence type="predicted"/>
<accession>A0A9N8VCC5</accession>
<dbReference type="Proteomes" id="UP000789831">
    <property type="component" value="Unassembled WGS sequence"/>
</dbReference>
<protein>
    <submittedName>
        <fullName evidence="1">6770_t:CDS:1</fullName>
    </submittedName>
</protein>
<comment type="caution">
    <text evidence="1">The sequence shown here is derived from an EMBL/GenBank/DDBJ whole genome shotgun (WGS) entry which is preliminary data.</text>
</comment>
<gene>
    <name evidence="1" type="ORF">AGERDE_LOCUS1184</name>
</gene>
<dbReference type="AlphaFoldDB" id="A0A9N8VCC5"/>
<organism evidence="1 2">
    <name type="scientific">Ambispora gerdemannii</name>
    <dbReference type="NCBI Taxonomy" id="144530"/>
    <lineage>
        <taxon>Eukaryota</taxon>
        <taxon>Fungi</taxon>
        <taxon>Fungi incertae sedis</taxon>
        <taxon>Mucoromycota</taxon>
        <taxon>Glomeromycotina</taxon>
        <taxon>Glomeromycetes</taxon>
        <taxon>Archaeosporales</taxon>
        <taxon>Ambisporaceae</taxon>
        <taxon>Ambispora</taxon>
    </lineage>
</organism>